<organism evidence="1 2">
    <name type="scientific">Roseomonas alba</name>
    <dbReference type="NCBI Taxonomy" id="2846776"/>
    <lineage>
        <taxon>Bacteria</taxon>
        <taxon>Pseudomonadati</taxon>
        <taxon>Pseudomonadota</taxon>
        <taxon>Alphaproteobacteria</taxon>
        <taxon>Acetobacterales</taxon>
        <taxon>Roseomonadaceae</taxon>
        <taxon>Roseomonas</taxon>
    </lineage>
</organism>
<reference evidence="1 2" key="1">
    <citation type="submission" date="2021-07" db="EMBL/GenBank/DDBJ databases">
        <authorList>
            <person name="So Y."/>
        </authorList>
    </citation>
    <scope>NUCLEOTIDE SEQUENCE [LARGE SCALE GENOMIC DNA]</scope>
    <source>
        <strain evidence="1 2">HJA6</strain>
    </source>
</reference>
<sequence length="196" mass="21748">MAPEPDTEDADNAALLRDLSAFLAVQKSLTTPIRWVEDGSYLRFTSTLDVGEVTDDRVRLLGRAHAVMPDRSVSLVLTWQAASGRPQPFERCEWRPHDRHTNRAIVPKPHRHRIIETSHRHPLALNARVSTGLAAAMAENLPAAEALDPEPADWPAFAAAAAAAWLIPDLVHVPPPPWQYDLLPFADNMRRGGRGR</sequence>
<name>A0ABS7ADE3_9PROT</name>
<keyword evidence="2" id="KW-1185">Reference proteome</keyword>
<protein>
    <submittedName>
        <fullName evidence="1">Uncharacterized protein</fullName>
    </submittedName>
</protein>
<comment type="caution">
    <text evidence="1">The sequence shown here is derived from an EMBL/GenBank/DDBJ whole genome shotgun (WGS) entry which is preliminary data.</text>
</comment>
<proteinExistence type="predicted"/>
<dbReference type="EMBL" id="JAHYBZ010000007">
    <property type="protein sequence ID" value="MBW6400316.1"/>
    <property type="molecule type" value="Genomic_DNA"/>
</dbReference>
<evidence type="ECO:0000313" key="1">
    <source>
        <dbReference type="EMBL" id="MBW6400316.1"/>
    </source>
</evidence>
<evidence type="ECO:0000313" key="2">
    <source>
        <dbReference type="Proteomes" id="UP001196565"/>
    </source>
</evidence>
<dbReference type="Proteomes" id="UP001196565">
    <property type="component" value="Unassembled WGS sequence"/>
</dbReference>
<gene>
    <name evidence="1" type="ORF">KPL78_20820</name>
</gene>
<accession>A0ABS7ADE3</accession>
<dbReference type="RefSeq" id="WP_219764908.1">
    <property type="nucleotide sequence ID" value="NZ_JAHYBZ010000007.1"/>
</dbReference>